<dbReference type="EMBL" id="CABITT030000006">
    <property type="protein sequence ID" value="VVB07928.1"/>
    <property type="molecule type" value="Genomic_DNA"/>
</dbReference>
<accession>A0A565C2Z6</accession>
<reference evidence="2" key="1">
    <citation type="submission" date="2019-07" db="EMBL/GenBank/DDBJ databases">
        <authorList>
            <person name="Dittberner H."/>
        </authorList>
    </citation>
    <scope>NUCLEOTIDE SEQUENCE [LARGE SCALE GENOMIC DNA]</scope>
</reference>
<dbReference type="OrthoDB" id="1107178at2759"/>
<dbReference type="Proteomes" id="UP000489600">
    <property type="component" value="Unassembled WGS sequence"/>
</dbReference>
<protein>
    <submittedName>
        <fullName evidence="2">Uncharacterized protein</fullName>
    </submittedName>
</protein>
<feature type="signal peptide" evidence="1">
    <location>
        <begin position="1"/>
        <end position="28"/>
    </location>
</feature>
<evidence type="ECO:0000256" key="1">
    <source>
        <dbReference type="SAM" id="SignalP"/>
    </source>
</evidence>
<sequence>MERNGSSKFGHVLMLLLLLSILFHHTESALPSNHEQLSITEAVATPVATREAIFDAAAKN</sequence>
<comment type="caution">
    <text evidence="2">The sequence shown here is derived from an EMBL/GenBank/DDBJ whole genome shotgun (WGS) entry which is preliminary data.</text>
</comment>
<evidence type="ECO:0000313" key="3">
    <source>
        <dbReference type="Proteomes" id="UP000489600"/>
    </source>
</evidence>
<proteinExistence type="predicted"/>
<evidence type="ECO:0000313" key="2">
    <source>
        <dbReference type="EMBL" id="VVB07928.1"/>
    </source>
</evidence>
<dbReference type="AlphaFoldDB" id="A0A565C2Z6"/>
<keyword evidence="1" id="KW-0732">Signal</keyword>
<organism evidence="2 3">
    <name type="scientific">Arabis nemorensis</name>
    <dbReference type="NCBI Taxonomy" id="586526"/>
    <lineage>
        <taxon>Eukaryota</taxon>
        <taxon>Viridiplantae</taxon>
        <taxon>Streptophyta</taxon>
        <taxon>Embryophyta</taxon>
        <taxon>Tracheophyta</taxon>
        <taxon>Spermatophyta</taxon>
        <taxon>Magnoliopsida</taxon>
        <taxon>eudicotyledons</taxon>
        <taxon>Gunneridae</taxon>
        <taxon>Pentapetalae</taxon>
        <taxon>rosids</taxon>
        <taxon>malvids</taxon>
        <taxon>Brassicales</taxon>
        <taxon>Brassicaceae</taxon>
        <taxon>Arabideae</taxon>
        <taxon>Arabis</taxon>
    </lineage>
</organism>
<name>A0A565C2Z6_9BRAS</name>
<keyword evidence="3" id="KW-1185">Reference proteome</keyword>
<feature type="chain" id="PRO_5022208783" evidence="1">
    <location>
        <begin position="29"/>
        <end position="60"/>
    </location>
</feature>
<gene>
    <name evidence="2" type="ORF">ANE_LOCUS18372</name>
</gene>